<dbReference type="STRING" id="127582.A0A2Y9RSN3"/>
<dbReference type="InParanoid" id="A0A2Y9RSN3"/>
<accession>A0A2Y9RSN3</accession>
<dbReference type="Proteomes" id="UP000248480">
    <property type="component" value="Unplaced"/>
</dbReference>
<dbReference type="GO" id="GO:0000379">
    <property type="term" value="P:tRNA-type intron splice site recognition and cleavage"/>
    <property type="evidence" value="ECO:0007669"/>
    <property type="project" value="TreeGrafter"/>
</dbReference>
<keyword evidence="1" id="KW-1185">Reference proteome</keyword>
<sequence>MAEAVFRAPKRKRKVYEHYESPFPIPFGQDHIPKKEFQVYHAEMMDNNVIVRNAEAIEQLYGKGYFGKGILSRSRPNFTISDPKLVAKWKGKLVHHSVLVAKYHFLSFLILYLRLHSKILEEE</sequence>
<gene>
    <name evidence="2" type="primary">LOC111822375</name>
</gene>
<dbReference type="PANTHER" id="PTHR21227">
    <property type="entry name" value="TRNA-SPLICING ENDONUCLEASE SUBUNIT SEN2"/>
    <property type="match status" value="1"/>
</dbReference>
<name>A0A2Y9RSN3_TRIMA</name>
<dbReference type="GO" id="GO:0000214">
    <property type="term" value="C:tRNA-intron endonuclease complex"/>
    <property type="evidence" value="ECO:0007669"/>
    <property type="project" value="TreeGrafter"/>
</dbReference>
<dbReference type="RefSeq" id="XP_023596671.1">
    <property type="nucleotide sequence ID" value="XM_023740903.1"/>
</dbReference>
<reference evidence="2" key="1">
    <citation type="submission" date="2025-08" db="UniProtKB">
        <authorList>
            <consortium name="RefSeq"/>
        </authorList>
    </citation>
    <scope>IDENTIFICATION</scope>
</reference>
<dbReference type="AlphaFoldDB" id="A0A2Y9RSN3"/>
<dbReference type="KEGG" id="tmu:111822375"/>
<dbReference type="InterPro" id="IPR006676">
    <property type="entry name" value="tRNA_splic"/>
</dbReference>
<organism evidence="1 2">
    <name type="scientific">Trichechus manatus latirostris</name>
    <name type="common">Florida manatee</name>
    <dbReference type="NCBI Taxonomy" id="127582"/>
    <lineage>
        <taxon>Eukaryota</taxon>
        <taxon>Metazoa</taxon>
        <taxon>Chordata</taxon>
        <taxon>Craniata</taxon>
        <taxon>Vertebrata</taxon>
        <taxon>Euteleostomi</taxon>
        <taxon>Mammalia</taxon>
        <taxon>Eutheria</taxon>
        <taxon>Afrotheria</taxon>
        <taxon>Sirenia</taxon>
        <taxon>Trichechidae</taxon>
        <taxon>Trichechus</taxon>
    </lineage>
</organism>
<protein>
    <submittedName>
        <fullName evidence="2">tRNA-splicing endonuclease subunit Sen2-like</fullName>
    </submittedName>
</protein>
<evidence type="ECO:0000313" key="1">
    <source>
        <dbReference type="Proteomes" id="UP000248480"/>
    </source>
</evidence>
<dbReference type="GO" id="GO:0000213">
    <property type="term" value="F:tRNA-intron lyase activity"/>
    <property type="evidence" value="ECO:0007669"/>
    <property type="project" value="InterPro"/>
</dbReference>
<dbReference type="PANTHER" id="PTHR21227:SF0">
    <property type="entry name" value="TRNA-SPLICING ENDONUCLEASE SUBUNIT SEN2"/>
    <property type="match status" value="1"/>
</dbReference>
<evidence type="ECO:0000313" key="2">
    <source>
        <dbReference type="RefSeq" id="XP_023596671.1"/>
    </source>
</evidence>
<proteinExistence type="predicted"/>
<dbReference type="GeneID" id="111822375"/>
<dbReference type="GO" id="GO:0005737">
    <property type="term" value="C:cytoplasm"/>
    <property type="evidence" value="ECO:0007669"/>
    <property type="project" value="TreeGrafter"/>
</dbReference>